<feature type="region of interest" description="Disordered" evidence="1">
    <location>
        <begin position="1"/>
        <end position="21"/>
    </location>
</feature>
<comment type="caution">
    <text evidence="2">The sequence shown here is derived from an EMBL/GenBank/DDBJ whole genome shotgun (WGS) entry which is preliminary data.</text>
</comment>
<sequence>MTKTISDAEAHAMVEKATGPDSAAARQELLKWLKEGAKFECEATRRWVSHMVMIHDIG</sequence>
<proteinExistence type="predicted"/>
<dbReference type="RefSeq" id="WP_163676371.1">
    <property type="nucleotide sequence ID" value="NZ_JAAIYP010000032.1"/>
</dbReference>
<dbReference type="Proteomes" id="UP000480684">
    <property type="component" value="Unassembled WGS sequence"/>
</dbReference>
<organism evidence="2 3">
    <name type="scientific">Magnetospirillum aberrantis SpK</name>
    <dbReference type="NCBI Taxonomy" id="908842"/>
    <lineage>
        <taxon>Bacteria</taxon>
        <taxon>Pseudomonadati</taxon>
        <taxon>Pseudomonadota</taxon>
        <taxon>Alphaproteobacteria</taxon>
        <taxon>Rhodospirillales</taxon>
        <taxon>Rhodospirillaceae</taxon>
        <taxon>Magnetospirillum</taxon>
    </lineage>
</organism>
<reference evidence="2 3" key="1">
    <citation type="submission" date="2020-02" db="EMBL/GenBank/DDBJ databases">
        <authorList>
            <person name="Dziuba M."/>
            <person name="Kuznetsov B."/>
            <person name="Mardanov A."/>
            <person name="Ravin N."/>
            <person name="Grouzdev D."/>
        </authorList>
    </citation>
    <scope>NUCLEOTIDE SEQUENCE [LARGE SCALE GENOMIC DNA]</scope>
    <source>
        <strain evidence="2 3">SpK</strain>
    </source>
</reference>
<gene>
    <name evidence="2" type="ORF">G4223_05890</name>
</gene>
<keyword evidence="3" id="KW-1185">Reference proteome</keyword>
<evidence type="ECO:0000256" key="1">
    <source>
        <dbReference type="SAM" id="MobiDB-lite"/>
    </source>
</evidence>
<name>A0A7C9QT48_9PROT</name>
<evidence type="ECO:0000313" key="3">
    <source>
        <dbReference type="Proteomes" id="UP000480684"/>
    </source>
</evidence>
<evidence type="ECO:0000313" key="2">
    <source>
        <dbReference type="EMBL" id="NFV79637.1"/>
    </source>
</evidence>
<accession>A0A7C9QT48</accession>
<dbReference type="AlphaFoldDB" id="A0A7C9QT48"/>
<feature type="compositionally biased region" description="Basic and acidic residues" evidence="1">
    <location>
        <begin position="1"/>
        <end position="14"/>
    </location>
</feature>
<protein>
    <submittedName>
        <fullName evidence="2">Uncharacterized protein</fullName>
    </submittedName>
</protein>
<dbReference type="EMBL" id="JAAIYP010000032">
    <property type="protein sequence ID" value="NFV79637.1"/>
    <property type="molecule type" value="Genomic_DNA"/>
</dbReference>